<feature type="region of interest" description="Disordered" evidence="1">
    <location>
        <begin position="191"/>
        <end position="309"/>
    </location>
</feature>
<feature type="chain" id="PRO_5018060096" description="DUF3300 domain-containing protein" evidence="2">
    <location>
        <begin position="21"/>
        <end position="309"/>
    </location>
</feature>
<comment type="caution">
    <text evidence="3">The sequence shown here is derived from an EMBL/GenBank/DDBJ whole genome shotgun (WGS) entry which is preliminary data.</text>
</comment>
<evidence type="ECO:0000256" key="2">
    <source>
        <dbReference type="SAM" id="SignalP"/>
    </source>
</evidence>
<feature type="compositionally biased region" description="Basic and acidic residues" evidence="1">
    <location>
        <begin position="201"/>
        <end position="239"/>
    </location>
</feature>
<evidence type="ECO:0000313" key="4">
    <source>
        <dbReference type="Proteomes" id="UP000279562"/>
    </source>
</evidence>
<evidence type="ECO:0000313" key="3">
    <source>
        <dbReference type="EMBL" id="RRD93308.1"/>
    </source>
</evidence>
<evidence type="ECO:0008006" key="5">
    <source>
        <dbReference type="Google" id="ProtNLM"/>
    </source>
</evidence>
<feature type="compositionally biased region" description="Low complexity" evidence="1">
    <location>
        <begin position="191"/>
        <end position="200"/>
    </location>
</feature>
<feature type="signal peptide" evidence="2">
    <location>
        <begin position="1"/>
        <end position="20"/>
    </location>
</feature>
<feature type="compositionally biased region" description="Low complexity" evidence="1">
    <location>
        <begin position="273"/>
        <end position="286"/>
    </location>
</feature>
<keyword evidence="2" id="KW-0732">Signal</keyword>
<dbReference type="EMBL" id="RQYF01000001">
    <property type="protein sequence ID" value="RRD93308.1"/>
    <property type="molecule type" value="Genomic_DNA"/>
</dbReference>
<feature type="compositionally biased region" description="Polar residues" evidence="1">
    <location>
        <begin position="294"/>
        <end position="303"/>
    </location>
</feature>
<protein>
    <recommendedName>
        <fullName evidence="5">DUF3300 domain-containing protein</fullName>
    </recommendedName>
</protein>
<reference evidence="3 4" key="1">
    <citation type="submission" date="2018-11" db="EMBL/GenBank/DDBJ databases">
        <title>Genomes From Bacteria Associated with the Canine Oral Cavity: a Test Case for Automated Genome-Based Taxonomic Assignment.</title>
        <authorList>
            <person name="Coil D.A."/>
            <person name="Jospin G."/>
            <person name="Darling A.E."/>
            <person name="Wallis C."/>
            <person name="Davis I.J."/>
            <person name="Harris S."/>
            <person name="Eisen J.A."/>
            <person name="Holcombe L.J."/>
            <person name="O'Flynn C."/>
        </authorList>
    </citation>
    <scope>NUCLEOTIDE SEQUENCE [LARGE SCALE GENOMIC DNA]</scope>
    <source>
        <strain evidence="3 4">OH1047_COT-310</strain>
    </source>
</reference>
<sequence>MKRIIFVFVATMLSFTVCNAAMSNSRLRKETRFLTDKMAYELNLSTEQYNDVYEINYDFIAGVRYLMNDVLRGEEWALDRYYDYLDMRNDDLRWVLSNRQYARFVQTSYFYRPIYVDNGRWAFRVYVTYSNHNHYYFPQPYHYRTYRGGHGRAHYDNSYYRGRYRHPYYTGAWSIRNDKSYHANRRSDFESVNVRSNSGRRSADRDDVYTTRRSSREINTDTRRDSANDRNMDMRRNNGNDKNSNVRRSDGDERRSTVRRSADELRNNDVRRSNNNSRESIDNNSNRSRRRSAENATDENNSGHVRRSR</sequence>
<feature type="compositionally biased region" description="Basic and acidic residues" evidence="1">
    <location>
        <begin position="247"/>
        <end position="272"/>
    </location>
</feature>
<accession>A0A3P2ADZ6</accession>
<dbReference type="RefSeq" id="WP_125238022.1">
    <property type="nucleotide sequence ID" value="NZ_CALZWP010000002.1"/>
</dbReference>
<dbReference type="Proteomes" id="UP000279562">
    <property type="component" value="Unassembled WGS sequence"/>
</dbReference>
<dbReference type="AlphaFoldDB" id="A0A3P2ADZ6"/>
<organism evidence="3 4">
    <name type="scientific">Prevotella heparinolytica</name>
    <dbReference type="NCBI Taxonomy" id="28113"/>
    <lineage>
        <taxon>Bacteria</taxon>
        <taxon>Pseudomonadati</taxon>
        <taxon>Bacteroidota</taxon>
        <taxon>Bacteroidia</taxon>
        <taxon>Bacteroidales</taxon>
        <taxon>Bacteroidaceae</taxon>
        <taxon>Bacteroides</taxon>
    </lineage>
</organism>
<gene>
    <name evidence="3" type="ORF">EII33_00190</name>
</gene>
<proteinExistence type="predicted"/>
<name>A0A3P2ADZ6_9BACE</name>
<keyword evidence="4" id="KW-1185">Reference proteome</keyword>
<evidence type="ECO:0000256" key="1">
    <source>
        <dbReference type="SAM" id="MobiDB-lite"/>
    </source>
</evidence>